<feature type="domain" description="PI3K/PI4K catalytic" evidence="13">
    <location>
        <begin position="2178"/>
        <end position="2501"/>
    </location>
</feature>
<reference evidence="16" key="2">
    <citation type="submission" date="2024-06" db="UniProtKB">
        <authorList>
            <consortium name="EnsemblMetazoa"/>
        </authorList>
    </citation>
    <scope>IDENTIFICATION</scope>
</reference>
<keyword evidence="17" id="KW-1185">Reference proteome</keyword>
<dbReference type="GO" id="GO:0004674">
    <property type="term" value="F:protein serine/threonine kinase activity"/>
    <property type="evidence" value="ECO:0007669"/>
    <property type="project" value="UniProtKB-KW"/>
</dbReference>
<feature type="domain" description="FAT" evidence="14">
    <location>
        <begin position="1531"/>
        <end position="2070"/>
    </location>
</feature>
<dbReference type="Pfam" id="PF25030">
    <property type="entry name" value="M-HEAT_ATR"/>
    <property type="match status" value="1"/>
</dbReference>
<evidence type="ECO:0000259" key="15">
    <source>
        <dbReference type="PROSITE" id="PS51190"/>
    </source>
</evidence>
<dbReference type="PROSITE" id="PS51190">
    <property type="entry name" value="FATC"/>
    <property type="match status" value="1"/>
</dbReference>
<dbReference type="SUPFAM" id="SSF48452">
    <property type="entry name" value="TPR-like"/>
    <property type="match status" value="1"/>
</dbReference>
<dbReference type="Pfam" id="PF02259">
    <property type="entry name" value="FAT"/>
    <property type="match status" value="1"/>
</dbReference>
<dbReference type="RefSeq" id="XP_019850314.1">
    <property type="nucleotide sequence ID" value="XM_019994755.1"/>
</dbReference>
<evidence type="ECO:0000313" key="17">
    <source>
        <dbReference type="Proteomes" id="UP000007879"/>
    </source>
</evidence>
<dbReference type="InterPro" id="IPR014009">
    <property type="entry name" value="PIK_FAT"/>
</dbReference>
<reference evidence="17" key="1">
    <citation type="journal article" date="2010" name="Nature">
        <title>The Amphimedon queenslandica genome and the evolution of animal complexity.</title>
        <authorList>
            <person name="Srivastava M."/>
            <person name="Simakov O."/>
            <person name="Chapman J."/>
            <person name="Fahey B."/>
            <person name="Gauthier M.E."/>
            <person name="Mitros T."/>
            <person name="Richards G.S."/>
            <person name="Conaco C."/>
            <person name="Dacre M."/>
            <person name="Hellsten U."/>
            <person name="Larroux C."/>
            <person name="Putnam N.H."/>
            <person name="Stanke M."/>
            <person name="Adamska M."/>
            <person name="Darling A."/>
            <person name="Degnan S.M."/>
            <person name="Oakley T.H."/>
            <person name="Plachetzki D.C."/>
            <person name="Zhai Y."/>
            <person name="Adamski M."/>
            <person name="Calcino A."/>
            <person name="Cummins S.F."/>
            <person name="Goodstein D.M."/>
            <person name="Harris C."/>
            <person name="Jackson D.J."/>
            <person name="Leys S.P."/>
            <person name="Shu S."/>
            <person name="Woodcroft B.J."/>
            <person name="Vervoort M."/>
            <person name="Kosik K.S."/>
            <person name="Manning G."/>
            <person name="Degnan B.M."/>
            <person name="Rokhsar D.S."/>
        </authorList>
    </citation>
    <scope>NUCLEOTIDE SEQUENCE [LARGE SCALE GENOMIC DNA]</scope>
</reference>
<protein>
    <recommendedName>
        <fullName evidence="12">Serine/threonine-protein kinase ATR</fullName>
        <ecNumber evidence="3">2.7.11.1</ecNumber>
    </recommendedName>
</protein>
<dbReference type="PROSITE" id="PS51189">
    <property type="entry name" value="FAT"/>
    <property type="match status" value="1"/>
</dbReference>
<evidence type="ECO:0000256" key="11">
    <source>
        <dbReference type="ARBA" id="ARBA00023242"/>
    </source>
</evidence>
<dbReference type="SUPFAM" id="SSF48371">
    <property type="entry name" value="ARM repeat"/>
    <property type="match status" value="2"/>
</dbReference>
<evidence type="ECO:0000256" key="7">
    <source>
        <dbReference type="ARBA" id="ARBA00022763"/>
    </source>
</evidence>
<evidence type="ECO:0000256" key="1">
    <source>
        <dbReference type="ARBA" id="ARBA00004123"/>
    </source>
</evidence>
<keyword evidence="8" id="KW-0418">Kinase</keyword>
<dbReference type="Pfam" id="PF02260">
    <property type="entry name" value="FATC"/>
    <property type="match status" value="1"/>
</dbReference>
<dbReference type="Gene3D" id="1.25.40.10">
    <property type="entry name" value="Tetratricopeptide repeat domain"/>
    <property type="match status" value="1"/>
</dbReference>
<comment type="subcellular location">
    <subcellularLocation>
        <location evidence="1">Nucleus</location>
    </subcellularLocation>
</comment>
<dbReference type="PANTHER" id="PTHR11139:SF69">
    <property type="entry name" value="SERINE_THREONINE-PROTEIN KINASE ATR"/>
    <property type="match status" value="1"/>
</dbReference>
<dbReference type="SMART" id="SM00802">
    <property type="entry name" value="UME"/>
    <property type="match status" value="1"/>
</dbReference>
<name>A0AAN0IZY0_AMPQE</name>
<dbReference type="GeneID" id="100639225"/>
<dbReference type="InterPro" id="IPR011009">
    <property type="entry name" value="Kinase-like_dom_sf"/>
</dbReference>
<dbReference type="Gene3D" id="1.10.1070.11">
    <property type="entry name" value="Phosphatidylinositol 3-/4-kinase, catalytic domain"/>
    <property type="match status" value="1"/>
</dbReference>
<dbReference type="PROSITE" id="PS50290">
    <property type="entry name" value="PI3_4_KINASE_3"/>
    <property type="match status" value="1"/>
</dbReference>
<accession>A0AAN0IZY0</accession>
<dbReference type="GO" id="GO:0006281">
    <property type="term" value="P:DNA repair"/>
    <property type="evidence" value="ECO:0007669"/>
    <property type="project" value="UniProtKB-KW"/>
</dbReference>
<keyword evidence="5" id="KW-0808">Transferase</keyword>
<dbReference type="InterPro" id="IPR011990">
    <property type="entry name" value="TPR-like_helical_dom_sf"/>
</dbReference>
<dbReference type="GO" id="GO:0000723">
    <property type="term" value="P:telomere maintenance"/>
    <property type="evidence" value="ECO:0007669"/>
    <property type="project" value="TreeGrafter"/>
</dbReference>
<sequence>MSEVESKVQADSRALLPEDVTGSADMNLRKQIYRVVMGYIELPFKDDSGHDEDGVVVIDFIYKCIDQRPQSFIEGDHDVDCDFLQWLLSSCCLIMSKSSQMININLINCLTKLFQLLFLKDRKLFSYLTAGLLRVIKDIVVLSFSEHGNVQFPPVSLFTFHQKNFSSDLQAGILQLKSNVEINVILLSLLNLLHNLLENIGPFPMELDWNHLILLSKNHNHQIRNVSLKFIATSLSNGVTMPPQILDSLCWLLLDLLSHGPRTDYLQSLVSCCDLVFGTSDREILAPLRFFDQLAVALLQLTYTGIYKSSTIIFQDCVGHLLYNCWLVGVLSLSKIRYLLHYITDTNSNLKPFILLLEKALFNELAVISKCNESLKFHNIEHPHPAFKKKLKGSAPQYGQKRQNERKYSNSLIKLLCHIMFSCGQKLSQSIESQFASLANLETLSSILRLVAGCSVKHYEALKFWLERNEFAGMLELLDAVSVKFINSDTEYKVLKLVYTCLISIGCLMSQSDLFLAQKNQCLYILSNYSSKESIIHHKPSYNGADFQWITEIEEINLDLAIHALCALHYVCNGDILLEVVRKGMVTGVLALKVELIRILPLVMYELDSNEAILFLNELVNDAASYSWTESMLLQLSKHALLLCYIVTGVKITRSLEWRLSQETFFIDNSDYQHIVEANAPINNELLSSTYCKILNFIILNEEKSKHILISTLESSIKICSFINQDALFPLLSLMDHEDIEVVSSFGKHSAILFNLWGSYEGDISNHPFLRKLTLLALSCHTKRSKVSIDILGCLGRFKNNNVFRHCVILLLEMLLRGSIVIKAAAFNEIKELCRFHRLASGKLPLPLKHQICELLVEILNEKPFMILCSNLKKNFCAEISNVFGYKTVEEFLQSIHDPFISLLVAEGSNHVLQCLTFIAEKFNKTIGELLVANFHYIFSNLICKCSESRRSLSLQFLKTIMPDLDMVFVVRRSKILNQLLLQLYSAPSQVTVGITFLASVQKSPSSMSLSSDVEIADHLEPNFLSILKFFDAKLEIACEHEDHDLGLMAISSLTSLIVIMGSKYITKFRVNVMALLRLCQKFKNLEVCKKACEAWDCFIQSVSIPLLGPLLSEIVVVLTPWVSLFSNIITKIFTYLFITNKDSLCSYFDEVYVIPDHPFLKDINSVIKDSIISHNMSWECVLESHLKHLLKGINHQRSDVRSHAVQSLLLHLKKHQTQIQELVINRDIVHPAIADIITSLVCNLKDADSSLRLKCGECLGILGAIDPGRISYQTVTTVKAIVYFETDMLSEKFSIELIEHLKQVFLASRDAQEQNCCAFAIQEVLSVLNCANADAGKSSDGTHIWNKLPENTQEIFSPYLHSKYSPRYPKLENSADFFKLSHFKSYKDWIQKWAVTLIYRLHKSIAKQLFLPCTLIFKYNIRPAEFLLPHVLLAVLSQKDFGIITKIQNEICHILQHCDSIRDIPRDVAETVSLCSQTVFASLDYLQTWVHNKMKLQPTAKSKPMKSTNESGSQNISIVENFLKSIPKDLLAKAAFQCHAYTRALMYFQQFLKSCPSDIIQKNLKFLQEIFVGLNDVDGVSGAAAFRSSQPTIQEQILQYQSIGNYRDALLYYQKAIRENPGVKYYEDSLHCLMSLGEFQSALTYVKGLLAEKPELSHIFNSYYIEAAWKLGDWNSLEQSVKEARSSLVNWGSGLGKLLLAAKKKDKVAFQAQLQAVRNSVMGPLTAASLELGSYQRGYEHIVRLHMLQEVEDMATQVIFSSESRTVDILKNWKSRLLSTEETFRTQEPILNLRRTLLSLVDEKQELLTLSIKQETGCLWLKSASIARHSNCMQAAHNLLLHAADYHLPEYCLEHADLISTQGDPHQALLNLQKTIESWTASEEVPLATKAKAMLMVGKLLEETDHDSQTILKHYKEVIAIDGENEEGHFCLGRYYDRLLTLVEKNPSNYADVLNYTIKHYGDALTYGNRFIYHCLPRALSLWLDYGNSSASKQEKALLQSNVDKITKLMENLVDQLAPYQFLIAFSQIISRVCHHDDNVYATLEKIILILLKHYPQHSLWLMIAVSKSSNSTRKNRCKAIINKAKHIFPRWTKVIDDICKLGRCLLDVCSCESESKRTFVKMNDVCRELVRLTKSDDFSPVMVPLQSSLTVTLPACQDAPSDHNPFPGVQPSIVSFDDRVDILNSLQRPKKVIILASDGNRYTMMCKPKDDLRKDCRLMEFNTVINKFLIRDPECRQRHLHIRTYAVIPLSEDSGLVEWVDNTTGYRPILQTTYQEKGMYTSGVDVKKLLPKDSDKRNKKVLKDIFVNKILPRHPPVLGEWFMKAFPDPTSWYSSSQSFARTAAVMSIVGYMVGLGDRHGENILIDCTNGDVVHVDFSYLFNKGLTLEVPEIVPFRLTHNMVDAMGVTKYEGTFRISCEMTMKLMRQQRDPLMCVLKTLIHDPLVEWVVKTSRSQSSDKGVKIVSDIDERLQGKTGKTLPLSVKSHVLQLIKEATDIDNLCQMYIGWGPYL</sequence>
<evidence type="ECO:0000256" key="3">
    <source>
        <dbReference type="ARBA" id="ARBA00012513"/>
    </source>
</evidence>
<feature type="domain" description="FATC" evidence="15">
    <location>
        <begin position="2481"/>
        <end position="2513"/>
    </location>
</feature>
<keyword evidence="10" id="KW-0234">DNA repair</keyword>
<evidence type="ECO:0000256" key="9">
    <source>
        <dbReference type="ARBA" id="ARBA00022840"/>
    </source>
</evidence>
<evidence type="ECO:0000256" key="5">
    <source>
        <dbReference type="ARBA" id="ARBA00022679"/>
    </source>
</evidence>
<dbReference type="PROSITE" id="PS00916">
    <property type="entry name" value="PI3_4_KINASE_2"/>
    <property type="match status" value="1"/>
</dbReference>
<dbReference type="SMART" id="SM01343">
    <property type="entry name" value="FATC"/>
    <property type="match status" value="1"/>
</dbReference>
<keyword evidence="6" id="KW-0547">Nucleotide-binding</keyword>
<comment type="similarity">
    <text evidence="2">Belongs to the PI3/PI4-kinase family. ATM subfamily.</text>
</comment>
<evidence type="ECO:0000256" key="6">
    <source>
        <dbReference type="ARBA" id="ARBA00022741"/>
    </source>
</evidence>
<dbReference type="InterPro" id="IPR003152">
    <property type="entry name" value="FATC_dom"/>
</dbReference>
<dbReference type="GO" id="GO:0005694">
    <property type="term" value="C:chromosome"/>
    <property type="evidence" value="ECO:0007669"/>
    <property type="project" value="TreeGrafter"/>
</dbReference>
<dbReference type="Pfam" id="PF08064">
    <property type="entry name" value="UME"/>
    <property type="match status" value="1"/>
</dbReference>
<evidence type="ECO:0000256" key="4">
    <source>
        <dbReference type="ARBA" id="ARBA00022527"/>
    </source>
</evidence>
<dbReference type="InterPro" id="IPR003151">
    <property type="entry name" value="PIK-rel_kinase_FAT"/>
</dbReference>
<keyword evidence="7" id="KW-0227">DNA damage</keyword>
<evidence type="ECO:0000256" key="10">
    <source>
        <dbReference type="ARBA" id="ARBA00023204"/>
    </source>
</evidence>
<proteinExistence type="inferred from homology"/>
<dbReference type="InterPro" id="IPR036940">
    <property type="entry name" value="PI3/4_kinase_cat_sf"/>
</dbReference>
<evidence type="ECO:0000256" key="12">
    <source>
        <dbReference type="ARBA" id="ARBA00024420"/>
    </source>
</evidence>
<dbReference type="InterPro" id="IPR012993">
    <property type="entry name" value="UME"/>
</dbReference>
<evidence type="ECO:0000256" key="8">
    <source>
        <dbReference type="ARBA" id="ARBA00022777"/>
    </source>
</evidence>
<dbReference type="KEGG" id="aqu:100639225"/>
<dbReference type="SMART" id="SM00146">
    <property type="entry name" value="PI3Kc"/>
    <property type="match status" value="1"/>
</dbReference>
<dbReference type="PANTHER" id="PTHR11139">
    <property type="entry name" value="ATAXIA TELANGIECTASIA MUTATED ATM -RELATED"/>
    <property type="match status" value="1"/>
</dbReference>
<dbReference type="Gene3D" id="3.30.1010.10">
    <property type="entry name" value="Phosphatidylinositol 3-kinase Catalytic Subunit, Chain A, domain 4"/>
    <property type="match status" value="1"/>
</dbReference>
<dbReference type="EC" id="2.7.11.1" evidence="3"/>
<dbReference type="InterPro" id="IPR018936">
    <property type="entry name" value="PI3/4_kinase_CS"/>
</dbReference>
<evidence type="ECO:0000313" key="16">
    <source>
        <dbReference type="EnsemblMetazoa" id="XP_019850314.1"/>
    </source>
</evidence>
<dbReference type="SUPFAM" id="SSF56112">
    <property type="entry name" value="Protein kinase-like (PK-like)"/>
    <property type="match status" value="1"/>
</dbReference>
<evidence type="ECO:0000259" key="14">
    <source>
        <dbReference type="PROSITE" id="PS51189"/>
    </source>
</evidence>
<dbReference type="GO" id="GO:0000077">
    <property type="term" value="P:DNA damage checkpoint signaling"/>
    <property type="evidence" value="ECO:0007669"/>
    <property type="project" value="TreeGrafter"/>
</dbReference>
<dbReference type="EnsemblMetazoa" id="XM_019994755.1">
    <property type="protein sequence ID" value="XP_019850314.1"/>
    <property type="gene ID" value="LOC100639225"/>
</dbReference>
<dbReference type="Pfam" id="PF23593">
    <property type="entry name" value="HEAT_ATR"/>
    <property type="match status" value="1"/>
</dbReference>
<organism evidence="16 17">
    <name type="scientific">Amphimedon queenslandica</name>
    <name type="common">Sponge</name>
    <dbReference type="NCBI Taxonomy" id="400682"/>
    <lineage>
        <taxon>Eukaryota</taxon>
        <taxon>Metazoa</taxon>
        <taxon>Porifera</taxon>
        <taxon>Demospongiae</taxon>
        <taxon>Heteroscleromorpha</taxon>
        <taxon>Haplosclerida</taxon>
        <taxon>Niphatidae</taxon>
        <taxon>Amphimedon</taxon>
    </lineage>
</organism>
<dbReference type="InterPro" id="IPR000403">
    <property type="entry name" value="PI3/4_kinase_cat_dom"/>
</dbReference>
<dbReference type="GO" id="GO:0005634">
    <property type="term" value="C:nucleus"/>
    <property type="evidence" value="ECO:0007669"/>
    <property type="project" value="UniProtKB-SubCell"/>
</dbReference>
<dbReference type="InterPro" id="IPR050517">
    <property type="entry name" value="DDR_Repair_Kinase"/>
</dbReference>
<keyword evidence="9" id="KW-0067">ATP-binding</keyword>
<dbReference type="InterPro" id="IPR057564">
    <property type="entry name" value="HEAT_ATR"/>
</dbReference>
<dbReference type="Proteomes" id="UP000007879">
    <property type="component" value="Unassembled WGS sequence"/>
</dbReference>
<dbReference type="InterPro" id="IPR016024">
    <property type="entry name" value="ARM-type_fold"/>
</dbReference>
<evidence type="ECO:0000259" key="13">
    <source>
        <dbReference type="PROSITE" id="PS50290"/>
    </source>
</evidence>
<dbReference type="GO" id="GO:0005524">
    <property type="term" value="F:ATP binding"/>
    <property type="evidence" value="ECO:0007669"/>
    <property type="project" value="UniProtKB-KW"/>
</dbReference>
<dbReference type="CDD" id="cd00892">
    <property type="entry name" value="PIKKc_ATR"/>
    <property type="match status" value="1"/>
</dbReference>
<evidence type="ECO:0000256" key="2">
    <source>
        <dbReference type="ARBA" id="ARBA00010769"/>
    </source>
</evidence>
<keyword evidence="11" id="KW-0539">Nucleus</keyword>
<dbReference type="InterPro" id="IPR056802">
    <property type="entry name" value="ATR-like_M-HEAT"/>
</dbReference>
<dbReference type="Pfam" id="PF00454">
    <property type="entry name" value="PI3_PI4_kinase"/>
    <property type="match status" value="1"/>
</dbReference>
<keyword evidence="4" id="KW-0723">Serine/threonine-protein kinase</keyword>